<accession>J9FYK6</accession>
<name>J9FYK6_9ZZZZ</name>
<comment type="caution">
    <text evidence="1">The sequence shown here is derived from an EMBL/GenBank/DDBJ whole genome shotgun (WGS) entry which is preliminary data.</text>
</comment>
<organism evidence="1">
    <name type="scientific">gut metagenome</name>
    <dbReference type="NCBI Taxonomy" id="749906"/>
    <lineage>
        <taxon>unclassified sequences</taxon>
        <taxon>metagenomes</taxon>
        <taxon>organismal metagenomes</taxon>
    </lineage>
</organism>
<evidence type="ECO:0000313" key="1">
    <source>
        <dbReference type="EMBL" id="EJW94622.1"/>
    </source>
</evidence>
<gene>
    <name evidence="1" type="ORF">EVA_17271</name>
</gene>
<dbReference type="EMBL" id="AMCI01006268">
    <property type="protein sequence ID" value="EJW94622.1"/>
    <property type="molecule type" value="Genomic_DNA"/>
</dbReference>
<protein>
    <submittedName>
        <fullName evidence="1">Uncharacterized protein</fullName>
    </submittedName>
</protein>
<sequence>MQICTGSSLPTSRVRTSIWSESGCFSRVRIFPTFTFFMLSLRSSVTSTLDPEIVIASAKSLSLYSSRLKSTNSFSHFLDNFI</sequence>
<reference evidence="1" key="1">
    <citation type="journal article" date="2012" name="PLoS ONE">
        <title>Gene sets for utilization of primary and secondary nutrition supplies in the distal gut of endangered iberian lynx.</title>
        <authorList>
            <person name="Alcaide M."/>
            <person name="Messina E."/>
            <person name="Richter M."/>
            <person name="Bargiela R."/>
            <person name="Peplies J."/>
            <person name="Huws S.A."/>
            <person name="Newbold C.J."/>
            <person name="Golyshin P.N."/>
            <person name="Simon M.A."/>
            <person name="Lopez G."/>
            <person name="Yakimov M.M."/>
            <person name="Ferrer M."/>
        </authorList>
    </citation>
    <scope>NUCLEOTIDE SEQUENCE</scope>
</reference>
<dbReference type="AlphaFoldDB" id="J9FYK6"/>
<proteinExistence type="predicted"/>